<protein>
    <recommendedName>
        <fullName evidence="4">Pcc1-domain-containing protein</fullName>
    </recommendedName>
</protein>
<dbReference type="Pfam" id="PF09341">
    <property type="entry name" value="Pcc1"/>
    <property type="match status" value="1"/>
</dbReference>
<accession>A0A7H9HX61</accession>
<evidence type="ECO:0000313" key="3">
    <source>
        <dbReference type="Proteomes" id="UP000510647"/>
    </source>
</evidence>
<dbReference type="Gene3D" id="3.30.310.50">
    <property type="entry name" value="Alpha-D-phosphohexomutase, C-terminal domain"/>
    <property type="match status" value="1"/>
</dbReference>
<dbReference type="FunFam" id="3.30.310.50:FF:000014">
    <property type="entry name" value="EKC/KEOPS complex subunit PCC1"/>
    <property type="match status" value="1"/>
</dbReference>
<proteinExistence type="inferred from homology"/>
<name>A0A7H9HX61_9SACH</name>
<dbReference type="PANTHER" id="PTHR31283">
    <property type="entry name" value="EKC/KEOPS COMPLEX SUBUNIT PCC1 FAMILY MEMBER"/>
    <property type="match status" value="1"/>
</dbReference>
<dbReference type="OrthoDB" id="10025739at2759"/>
<evidence type="ECO:0008006" key="4">
    <source>
        <dbReference type="Google" id="ProtNLM"/>
    </source>
</evidence>
<dbReference type="EMBL" id="CP059273">
    <property type="protein sequence ID" value="QLQ81960.1"/>
    <property type="molecule type" value="Genomic_DNA"/>
</dbReference>
<evidence type="ECO:0000313" key="2">
    <source>
        <dbReference type="EMBL" id="QLQ81960.1"/>
    </source>
</evidence>
<comment type="similarity">
    <text evidence="1">Belongs to the CTAG/PCC1 family.</text>
</comment>
<dbReference type="AlphaFoldDB" id="A0A7H9HX61"/>
<evidence type="ECO:0000256" key="1">
    <source>
        <dbReference type="ARBA" id="ARBA00007073"/>
    </source>
</evidence>
<dbReference type="Proteomes" id="UP000510647">
    <property type="component" value="Chromosome 7"/>
</dbReference>
<sequence length="92" mass="10266">MGLDHSLKLQIPFENARQAAIAKEVLRPDPILKPQDFQVDYTTDQNVLRVNFQSIDERVLRVGVSSVIDSIKTIIETIDELDTPSISTGSTI</sequence>
<dbReference type="GO" id="GO:0070525">
    <property type="term" value="P:tRNA threonylcarbamoyladenosine metabolic process"/>
    <property type="evidence" value="ECO:0007669"/>
    <property type="project" value="TreeGrafter"/>
</dbReference>
<dbReference type="PANTHER" id="PTHR31283:SF5">
    <property type="entry name" value="EKC_KEOPS COMPLEX SUBUNIT LAGE3"/>
    <property type="match status" value="1"/>
</dbReference>
<dbReference type="GO" id="GO:0000408">
    <property type="term" value="C:EKC/KEOPS complex"/>
    <property type="evidence" value="ECO:0007669"/>
    <property type="project" value="TreeGrafter"/>
</dbReference>
<reference evidence="2 3" key="1">
    <citation type="submission" date="2020-06" db="EMBL/GenBank/DDBJ databases">
        <title>The yeast mating-type switching endonuclease HO is a domesticated member of an unorthodox homing genetic element family.</title>
        <authorList>
            <person name="Coughlan A.Y."/>
            <person name="Lombardi L."/>
            <person name="Braun-Galleani S."/>
            <person name="Martos A.R."/>
            <person name="Galeote V."/>
            <person name="Bigey F."/>
            <person name="Dequin S."/>
            <person name="Byrne K.P."/>
            <person name="Wolfe K.H."/>
        </authorList>
    </citation>
    <scope>NUCLEOTIDE SEQUENCE [LARGE SCALE GENOMIC DNA]</scope>
    <source>
        <strain evidence="2 3">CBS2947</strain>
    </source>
</reference>
<gene>
    <name evidence="2" type="ORF">HG537_0G02140</name>
</gene>
<dbReference type="InterPro" id="IPR015419">
    <property type="entry name" value="CTAG/Pcc1"/>
</dbReference>
<keyword evidence="3" id="KW-1185">Reference proteome</keyword>
<organism evidence="2 3">
    <name type="scientific">Torulaspora globosa</name>
    <dbReference type="NCBI Taxonomy" id="48254"/>
    <lineage>
        <taxon>Eukaryota</taxon>
        <taxon>Fungi</taxon>
        <taxon>Dikarya</taxon>
        <taxon>Ascomycota</taxon>
        <taxon>Saccharomycotina</taxon>
        <taxon>Saccharomycetes</taxon>
        <taxon>Saccharomycetales</taxon>
        <taxon>Saccharomycetaceae</taxon>
        <taxon>Torulaspora</taxon>
    </lineage>
</organism>